<dbReference type="AlphaFoldDB" id="A0A948X1G8"/>
<protein>
    <recommendedName>
        <fullName evidence="4">Outer membrane protein</fullName>
    </recommendedName>
</protein>
<evidence type="ECO:0008006" key="4">
    <source>
        <dbReference type="Google" id="ProtNLM"/>
    </source>
</evidence>
<sequence>MSSKKALIGALFIAVSAAVSAQSSVNSPYTRYGLGETFDQVFANNAAMGGVGYALRSDLHINPMNPASYTAVDSLSFMFDTGMTLKSSNFQEGNYKSNAKNASFDYIAMQFRLHPRLGMAIGYTPFSTVGYNFDRSKNIENSEVTISNNFYGDGGMQQIFAGLGFKILDNLSVGANIAYLYGKLNYQTTATLSNGGDQTIIYNQMSVSSYNASFGLQYTQPLNKNNSLTLGLAYTLGHVLNMHDTHGEQVTDGSSYSALQTQSTEDSYGIPHSFGVGLAWKYRKNLTVEADYTLQKWEDVKYNNRTDMYQNRSKIAVGAELLPKEYGRNYFSRIRYRIGAYYSTPYLKTPSYNPNAAWVNGPKEYGISAGFGFPLNLNMANNVLSITGQYVRVAPSVSGLLSENRFELKIGLTFNERWFMKWKVN</sequence>
<gene>
    <name evidence="2" type="ORF">H9928_07860</name>
</gene>
<dbReference type="EMBL" id="JAHLFJ010000075">
    <property type="protein sequence ID" value="MBU3856452.1"/>
    <property type="molecule type" value="Genomic_DNA"/>
</dbReference>
<dbReference type="SUPFAM" id="SSF56935">
    <property type="entry name" value="Porins"/>
    <property type="match status" value="1"/>
</dbReference>
<name>A0A948X1G8_9BACT</name>
<comment type="caution">
    <text evidence="2">The sequence shown here is derived from an EMBL/GenBank/DDBJ whole genome shotgun (WGS) entry which is preliminary data.</text>
</comment>
<accession>A0A948X1G8</accession>
<evidence type="ECO:0000313" key="2">
    <source>
        <dbReference type="EMBL" id="MBU3856452.1"/>
    </source>
</evidence>
<feature type="signal peptide" evidence="1">
    <location>
        <begin position="1"/>
        <end position="21"/>
    </location>
</feature>
<evidence type="ECO:0000313" key="3">
    <source>
        <dbReference type="Proteomes" id="UP000784286"/>
    </source>
</evidence>
<organism evidence="2 3">
    <name type="scientific">Candidatus Phocaeicola excrementipullorum</name>
    <dbReference type="NCBI Taxonomy" id="2838731"/>
    <lineage>
        <taxon>Bacteria</taxon>
        <taxon>Pseudomonadati</taxon>
        <taxon>Bacteroidota</taxon>
        <taxon>Bacteroidia</taxon>
        <taxon>Bacteroidales</taxon>
        <taxon>Bacteroidaceae</taxon>
        <taxon>Phocaeicola</taxon>
    </lineage>
</organism>
<dbReference type="Proteomes" id="UP000784286">
    <property type="component" value="Unassembled WGS sequence"/>
</dbReference>
<feature type="chain" id="PRO_5036682111" description="Outer membrane protein" evidence="1">
    <location>
        <begin position="22"/>
        <end position="425"/>
    </location>
</feature>
<reference evidence="2" key="2">
    <citation type="submission" date="2021-04" db="EMBL/GenBank/DDBJ databases">
        <authorList>
            <person name="Gilroy R."/>
        </authorList>
    </citation>
    <scope>NUCLEOTIDE SEQUENCE</scope>
    <source>
        <strain evidence="2">8470</strain>
    </source>
</reference>
<dbReference type="Gene3D" id="2.40.160.60">
    <property type="entry name" value="Outer membrane protein transport protein (OMPP1/FadL/TodX)"/>
    <property type="match status" value="1"/>
</dbReference>
<keyword evidence="1" id="KW-0732">Signal</keyword>
<evidence type="ECO:0000256" key="1">
    <source>
        <dbReference type="SAM" id="SignalP"/>
    </source>
</evidence>
<proteinExistence type="predicted"/>
<reference evidence="2" key="1">
    <citation type="journal article" date="2021" name="PeerJ">
        <title>Extensive microbial diversity within the chicken gut microbiome revealed by metagenomics and culture.</title>
        <authorList>
            <person name="Gilroy R."/>
            <person name="Ravi A."/>
            <person name="Getino M."/>
            <person name="Pursley I."/>
            <person name="Horton D.L."/>
            <person name="Alikhan N.F."/>
            <person name="Baker D."/>
            <person name="Gharbi K."/>
            <person name="Hall N."/>
            <person name="Watson M."/>
            <person name="Adriaenssens E.M."/>
            <person name="Foster-Nyarko E."/>
            <person name="Jarju S."/>
            <person name="Secka A."/>
            <person name="Antonio M."/>
            <person name="Oren A."/>
            <person name="Chaudhuri R.R."/>
            <person name="La Ragione R."/>
            <person name="Hildebrand F."/>
            <person name="Pallen M.J."/>
        </authorList>
    </citation>
    <scope>NUCLEOTIDE SEQUENCE</scope>
    <source>
        <strain evidence="2">8470</strain>
    </source>
</reference>